<proteinExistence type="predicted"/>
<dbReference type="Proteomes" id="UP000631114">
    <property type="component" value="Unassembled WGS sequence"/>
</dbReference>
<sequence length="294" mass="34044">MLEELEGMKDSLRLEKEKLAELTCNWEKLKSLIKEKDDALQTASKFQAELRVQKEELTVDEENLKRLENEKFHLEQEIIRIEKKNSDEIGNLERNFEQERGTYKLRVSELEKKLEISRQDLATVESTLSVKNVELDTLHHNLRELEELREMKEDIDRKNEQSASLLKKQGAQLLELEALYKEEQILRKRYFNTIEGCQFFSTSSGYGKFNKFLYKGPLGSCHSGCNNGGNMEEQKPTYLRQRQFLCSQMNNQGEVVGALSKGLTRSRLQQAFTLNVGLSWRTGGHGMGVKTRMG</sequence>
<dbReference type="AlphaFoldDB" id="A0A835IMJ3"/>
<keyword evidence="3" id="KW-1185">Reference proteome</keyword>
<gene>
    <name evidence="2" type="ORF">IFM89_000963</name>
</gene>
<evidence type="ECO:0000256" key="1">
    <source>
        <dbReference type="SAM" id="Coils"/>
    </source>
</evidence>
<protein>
    <submittedName>
        <fullName evidence="2">Uncharacterized protein</fullName>
    </submittedName>
</protein>
<reference evidence="2 3" key="1">
    <citation type="submission" date="2020-10" db="EMBL/GenBank/DDBJ databases">
        <title>The Coptis chinensis genome and diversification of protoberbering-type alkaloids.</title>
        <authorList>
            <person name="Wang B."/>
            <person name="Shu S."/>
            <person name="Song C."/>
            <person name="Liu Y."/>
        </authorList>
    </citation>
    <scope>NUCLEOTIDE SEQUENCE [LARGE SCALE GENOMIC DNA]</scope>
    <source>
        <strain evidence="2">HL-2020</strain>
        <tissue evidence="2">Leaf</tissue>
    </source>
</reference>
<comment type="caution">
    <text evidence="2">The sequence shown here is derived from an EMBL/GenBank/DDBJ whole genome shotgun (WGS) entry which is preliminary data.</text>
</comment>
<feature type="coiled-coil region" evidence="1">
    <location>
        <begin position="2"/>
        <end position="168"/>
    </location>
</feature>
<keyword evidence="1" id="KW-0175">Coiled coil</keyword>
<name>A0A835IMJ3_9MAGN</name>
<dbReference type="OrthoDB" id="3176171at2759"/>
<evidence type="ECO:0000313" key="2">
    <source>
        <dbReference type="EMBL" id="KAF9618328.1"/>
    </source>
</evidence>
<dbReference type="EMBL" id="JADFTS010000002">
    <property type="protein sequence ID" value="KAF9618328.1"/>
    <property type="molecule type" value="Genomic_DNA"/>
</dbReference>
<evidence type="ECO:0000313" key="3">
    <source>
        <dbReference type="Proteomes" id="UP000631114"/>
    </source>
</evidence>
<accession>A0A835IMJ3</accession>
<organism evidence="2 3">
    <name type="scientific">Coptis chinensis</name>
    <dbReference type="NCBI Taxonomy" id="261450"/>
    <lineage>
        <taxon>Eukaryota</taxon>
        <taxon>Viridiplantae</taxon>
        <taxon>Streptophyta</taxon>
        <taxon>Embryophyta</taxon>
        <taxon>Tracheophyta</taxon>
        <taxon>Spermatophyta</taxon>
        <taxon>Magnoliopsida</taxon>
        <taxon>Ranunculales</taxon>
        <taxon>Ranunculaceae</taxon>
        <taxon>Coptidoideae</taxon>
        <taxon>Coptis</taxon>
    </lineage>
</organism>